<evidence type="ECO:0000256" key="1">
    <source>
        <dbReference type="SAM" id="Phobius"/>
    </source>
</evidence>
<keyword evidence="1" id="KW-0472">Membrane</keyword>
<reference evidence="2 3" key="1">
    <citation type="submission" date="2022-03" db="EMBL/GenBank/DDBJ databases">
        <authorList>
            <person name="Macdonald S."/>
            <person name="Ahmed S."/>
            <person name="Newling K."/>
        </authorList>
    </citation>
    <scope>NUCLEOTIDE SEQUENCE [LARGE SCALE GENOMIC DNA]</scope>
</reference>
<feature type="transmembrane region" description="Helical" evidence="1">
    <location>
        <begin position="39"/>
        <end position="56"/>
    </location>
</feature>
<accession>A0ABC8L558</accession>
<dbReference type="EMBL" id="CAKOAT010445154">
    <property type="protein sequence ID" value="CAH8373685.1"/>
    <property type="molecule type" value="Genomic_DNA"/>
</dbReference>
<gene>
    <name evidence="2" type="ORF">ERUC_LOCUS31893</name>
</gene>
<keyword evidence="1" id="KW-1133">Transmembrane helix</keyword>
<dbReference type="Proteomes" id="UP001642260">
    <property type="component" value="Unassembled WGS sequence"/>
</dbReference>
<comment type="caution">
    <text evidence="2">The sequence shown here is derived from an EMBL/GenBank/DDBJ whole genome shotgun (WGS) entry which is preliminary data.</text>
</comment>
<protein>
    <submittedName>
        <fullName evidence="2">Uncharacterized protein</fullName>
    </submittedName>
</protein>
<organism evidence="2 3">
    <name type="scientific">Eruca vesicaria subsp. sativa</name>
    <name type="common">Garden rocket</name>
    <name type="synonym">Eruca sativa</name>
    <dbReference type="NCBI Taxonomy" id="29727"/>
    <lineage>
        <taxon>Eukaryota</taxon>
        <taxon>Viridiplantae</taxon>
        <taxon>Streptophyta</taxon>
        <taxon>Embryophyta</taxon>
        <taxon>Tracheophyta</taxon>
        <taxon>Spermatophyta</taxon>
        <taxon>Magnoliopsida</taxon>
        <taxon>eudicotyledons</taxon>
        <taxon>Gunneridae</taxon>
        <taxon>Pentapetalae</taxon>
        <taxon>rosids</taxon>
        <taxon>malvids</taxon>
        <taxon>Brassicales</taxon>
        <taxon>Brassicaceae</taxon>
        <taxon>Brassiceae</taxon>
        <taxon>Eruca</taxon>
    </lineage>
</organism>
<dbReference type="AlphaFoldDB" id="A0ABC8L558"/>
<evidence type="ECO:0000313" key="2">
    <source>
        <dbReference type="EMBL" id="CAH8373685.1"/>
    </source>
</evidence>
<name>A0ABC8L558_ERUVS</name>
<proteinExistence type="predicted"/>
<keyword evidence="3" id="KW-1185">Reference proteome</keyword>
<keyword evidence="1" id="KW-0812">Transmembrane</keyword>
<sequence length="76" mass="8850">MARYPIISATDIPYLGVLIRDMFKDVPVPTYRQERIGRMTWLLAVMIVMYCISYHFPTSIKFESCFVAMILIEAVI</sequence>
<evidence type="ECO:0000313" key="3">
    <source>
        <dbReference type="Proteomes" id="UP001642260"/>
    </source>
</evidence>